<sequence>MYYQYKKQFQQALVEWYKREKRDLPWRRTCDPYKIWVSEVMLQQTRVDTVIPYYERFLSEFPTLQHLADAEEEKLLKQWEGLGYYSRARNLQAGVREVVENYNSLVPDNRSEISKLKGVGPYTAGAVLSIAYNKAEHAVDGNVMRVLSRVLLIEEDIALPKTKKTFENAVMELIDPMHPSEFNQGLMELGATICTPTSPKCLLCPVREFCTAFNEGQPENLPIKTKKVKMKHIPYDVFVIKNTIGQFLVEKRPAKGLLANMWQFPMVEQVGNADTTNETKLAEQYNLNLLSREKLTSFKHIFSHLTWHIESYSIGCEEQAKLPGNCQWFTAEEMANLPMPVPMQKVWQSYKIETTSL</sequence>
<evidence type="ECO:0000313" key="15">
    <source>
        <dbReference type="EMBL" id="MBK3495810.1"/>
    </source>
</evidence>
<evidence type="ECO:0000256" key="11">
    <source>
        <dbReference type="ARBA" id="ARBA00023204"/>
    </source>
</evidence>
<dbReference type="Pfam" id="PF10576">
    <property type="entry name" value="EndIII_4Fe-2S"/>
    <property type="match status" value="1"/>
</dbReference>
<keyword evidence="5" id="KW-0004">4Fe-4S</keyword>
<evidence type="ECO:0000256" key="3">
    <source>
        <dbReference type="ARBA" id="ARBA00012045"/>
    </source>
</evidence>
<evidence type="ECO:0000256" key="1">
    <source>
        <dbReference type="ARBA" id="ARBA00000843"/>
    </source>
</evidence>
<evidence type="ECO:0000256" key="10">
    <source>
        <dbReference type="ARBA" id="ARBA00023014"/>
    </source>
</evidence>
<keyword evidence="12 13" id="KW-0326">Glycosidase</keyword>
<dbReference type="Gene3D" id="3.90.79.10">
    <property type="entry name" value="Nucleoside Triphosphate Pyrophosphohydrolase"/>
    <property type="match status" value="1"/>
</dbReference>
<evidence type="ECO:0000256" key="9">
    <source>
        <dbReference type="ARBA" id="ARBA00023004"/>
    </source>
</evidence>
<dbReference type="PANTHER" id="PTHR42944">
    <property type="entry name" value="ADENINE DNA GLYCOSYLASE"/>
    <property type="match status" value="1"/>
</dbReference>
<accession>A0ABS1H8R2</accession>
<name>A0ABS1H8R2_9BACL</name>
<comment type="similarity">
    <text evidence="2 13">Belongs to the Nth/MutY family.</text>
</comment>
<dbReference type="PANTHER" id="PTHR42944:SF1">
    <property type="entry name" value="ADENINE DNA GLYCOSYLASE"/>
    <property type="match status" value="1"/>
</dbReference>
<keyword evidence="8" id="KW-0378">Hydrolase</keyword>
<dbReference type="InterPro" id="IPR011257">
    <property type="entry name" value="DNA_glycosylase"/>
</dbReference>
<comment type="cofactor">
    <cofactor evidence="13">
        <name>[4Fe-4S] cluster</name>
        <dbReference type="ChEBI" id="CHEBI:49883"/>
    </cofactor>
    <text evidence="13">Binds 1 [4Fe-4S] cluster.</text>
</comment>
<evidence type="ECO:0000256" key="8">
    <source>
        <dbReference type="ARBA" id="ARBA00022801"/>
    </source>
</evidence>
<dbReference type="Gene3D" id="1.10.1670.10">
    <property type="entry name" value="Helix-hairpin-Helix base-excision DNA repair enzymes (C-terminal)"/>
    <property type="match status" value="1"/>
</dbReference>
<dbReference type="SUPFAM" id="SSF55811">
    <property type="entry name" value="Nudix"/>
    <property type="match status" value="1"/>
</dbReference>
<keyword evidence="9 13" id="KW-0408">Iron</keyword>
<gene>
    <name evidence="15" type="primary">mutY</name>
    <name evidence="15" type="ORF">JFL43_13275</name>
</gene>
<evidence type="ECO:0000259" key="14">
    <source>
        <dbReference type="SMART" id="SM00478"/>
    </source>
</evidence>
<dbReference type="InterPro" id="IPR044298">
    <property type="entry name" value="MIG/MutY"/>
</dbReference>
<dbReference type="PROSITE" id="PS00764">
    <property type="entry name" value="ENDONUCLEASE_III_1"/>
    <property type="match status" value="1"/>
</dbReference>
<evidence type="ECO:0000256" key="7">
    <source>
        <dbReference type="ARBA" id="ARBA00022763"/>
    </source>
</evidence>
<evidence type="ECO:0000256" key="6">
    <source>
        <dbReference type="ARBA" id="ARBA00022723"/>
    </source>
</evidence>
<evidence type="ECO:0000256" key="5">
    <source>
        <dbReference type="ARBA" id="ARBA00022485"/>
    </source>
</evidence>
<dbReference type="InterPro" id="IPR003651">
    <property type="entry name" value="Endonuclease3_FeS-loop_motif"/>
</dbReference>
<dbReference type="Pfam" id="PF00730">
    <property type="entry name" value="HhH-GPD"/>
    <property type="match status" value="1"/>
</dbReference>
<evidence type="ECO:0000256" key="13">
    <source>
        <dbReference type="RuleBase" id="RU365096"/>
    </source>
</evidence>
<dbReference type="Pfam" id="PF00633">
    <property type="entry name" value="HHH"/>
    <property type="match status" value="1"/>
</dbReference>
<dbReference type="EMBL" id="JAEOAH010000019">
    <property type="protein sequence ID" value="MBK3495810.1"/>
    <property type="molecule type" value="Genomic_DNA"/>
</dbReference>
<dbReference type="Proteomes" id="UP000618943">
    <property type="component" value="Unassembled WGS sequence"/>
</dbReference>
<evidence type="ECO:0000313" key="16">
    <source>
        <dbReference type="Proteomes" id="UP000618943"/>
    </source>
</evidence>
<evidence type="ECO:0000256" key="2">
    <source>
        <dbReference type="ARBA" id="ARBA00008343"/>
    </source>
</evidence>
<dbReference type="InterPro" id="IPR004035">
    <property type="entry name" value="Endouclease-III_FeS-bd_BS"/>
</dbReference>
<dbReference type="SUPFAM" id="SSF48150">
    <property type="entry name" value="DNA-glycosylase"/>
    <property type="match status" value="1"/>
</dbReference>
<comment type="function">
    <text evidence="13">Adenine glycosylase active on G-A mispairs.</text>
</comment>
<protein>
    <recommendedName>
        <fullName evidence="4 13">Adenine DNA glycosylase</fullName>
        <ecNumber evidence="3 13">3.2.2.31</ecNumber>
    </recommendedName>
</protein>
<keyword evidence="6" id="KW-0479">Metal-binding</keyword>
<evidence type="ECO:0000256" key="4">
    <source>
        <dbReference type="ARBA" id="ARBA00022023"/>
    </source>
</evidence>
<comment type="caution">
    <text evidence="15">The sequence shown here is derived from an EMBL/GenBank/DDBJ whole genome shotgun (WGS) entry which is preliminary data.</text>
</comment>
<keyword evidence="7 13" id="KW-0227">DNA damage</keyword>
<comment type="catalytic activity">
    <reaction evidence="1 13">
        <text>Hydrolyzes free adenine bases from 7,8-dihydro-8-oxoguanine:adenine mismatched double-stranded DNA, leaving an apurinic site.</text>
        <dbReference type="EC" id="3.2.2.31"/>
    </reaction>
</comment>
<dbReference type="InterPro" id="IPR015797">
    <property type="entry name" value="NUDIX_hydrolase-like_dom_sf"/>
</dbReference>
<dbReference type="InterPro" id="IPR029119">
    <property type="entry name" value="MutY_C"/>
</dbReference>
<dbReference type="CDD" id="cd00056">
    <property type="entry name" value="ENDO3c"/>
    <property type="match status" value="1"/>
</dbReference>
<dbReference type="InterPro" id="IPR003265">
    <property type="entry name" value="HhH-GPD_domain"/>
</dbReference>
<proteinExistence type="inferred from homology"/>
<dbReference type="NCBIfam" id="TIGR01084">
    <property type="entry name" value="mutY"/>
    <property type="match status" value="1"/>
</dbReference>
<dbReference type="SMART" id="SM00478">
    <property type="entry name" value="ENDO3c"/>
    <property type="match status" value="1"/>
</dbReference>
<dbReference type="Gene3D" id="1.10.340.30">
    <property type="entry name" value="Hypothetical protein, domain 2"/>
    <property type="match status" value="1"/>
</dbReference>
<evidence type="ECO:0000256" key="12">
    <source>
        <dbReference type="ARBA" id="ARBA00023295"/>
    </source>
</evidence>
<feature type="domain" description="HhH-GPD" evidence="14">
    <location>
        <begin position="41"/>
        <end position="192"/>
    </location>
</feature>
<reference evidence="15 16" key="1">
    <citation type="submission" date="2020-12" db="EMBL/GenBank/DDBJ databases">
        <title>YIM B01967 draft genome.</title>
        <authorList>
            <person name="Yan X."/>
        </authorList>
    </citation>
    <scope>NUCLEOTIDE SEQUENCE [LARGE SCALE GENOMIC DNA]</scope>
    <source>
        <strain evidence="15 16">YIM B01967</strain>
    </source>
</reference>
<keyword evidence="10" id="KW-0411">Iron-sulfur</keyword>
<dbReference type="Pfam" id="PF14815">
    <property type="entry name" value="NUDIX_4"/>
    <property type="match status" value="1"/>
</dbReference>
<organism evidence="15 16">
    <name type="scientific">Viridibacillus soli</name>
    <dbReference type="NCBI Taxonomy" id="2798301"/>
    <lineage>
        <taxon>Bacteria</taxon>
        <taxon>Bacillati</taxon>
        <taxon>Bacillota</taxon>
        <taxon>Bacilli</taxon>
        <taxon>Bacillales</taxon>
        <taxon>Caryophanaceae</taxon>
        <taxon>Viridibacillus</taxon>
    </lineage>
</organism>
<keyword evidence="16" id="KW-1185">Reference proteome</keyword>
<dbReference type="CDD" id="cd03431">
    <property type="entry name" value="NUDIX_DNA_Glycosylase_C-MutY"/>
    <property type="match status" value="1"/>
</dbReference>
<keyword evidence="11" id="KW-0234">DNA repair</keyword>
<dbReference type="EC" id="3.2.2.31" evidence="3 13"/>
<dbReference type="InterPro" id="IPR005760">
    <property type="entry name" value="A/G_AdeGlyc_MutY"/>
</dbReference>
<dbReference type="RefSeq" id="WP_200749413.1">
    <property type="nucleotide sequence ID" value="NZ_JAEOAH010000019.1"/>
</dbReference>
<dbReference type="InterPro" id="IPR000445">
    <property type="entry name" value="HhH_motif"/>
</dbReference>
<dbReference type="InterPro" id="IPR023170">
    <property type="entry name" value="HhH_base_excis_C"/>
</dbReference>
<dbReference type="SMART" id="SM00525">
    <property type="entry name" value="FES"/>
    <property type="match status" value="1"/>
</dbReference>